<keyword evidence="6" id="KW-0969">Cilium</keyword>
<accession>A0A919XC77</accession>
<dbReference type="GO" id="GO:0005198">
    <property type="term" value="F:structural molecule activity"/>
    <property type="evidence" value="ECO:0007669"/>
    <property type="project" value="UniProtKB-UniRule"/>
</dbReference>
<name>A0A919XC77_9BACL</name>
<comment type="caution">
    <text evidence="6">The sequence shown here is derived from an EMBL/GenBank/DDBJ whole genome shotgun (WGS) entry which is preliminary data.</text>
</comment>
<gene>
    <name evidence="4 6" type="primary">fliE</name>
    <name evidence="6" type="ORF">J2TS6_11470</name>
</gene>
<evidence type="ECO:0000256" key="5">
    <source>
        <dbReference type="NCBIfam" id="TIGR00205"/>
    </source>
</evidence>
<evidence type="ECO:0000256" key="1">
    <source>
        <dbReference type="ARBA" id="ARBA00004117"/>
    </source>
</evidence>
<dbReference type="AlphaFoldDB" id="A0A919XC77"/>
<comment type="similarity">
    <text evidence="2 4">Belongs to the FliE family.</text>
</comment>
<dbReference type="HAMAP" id="MF_00724">
    <property type="entry name" value="FliE"/>
    <property type="match status" value="1"/>
</dbReference>
<dbReference type="PANTHER" id="PTHR34653">
    <property type="match status" value="1"/>
</dbReference>
<dbReference type="GO" id="GO:0009425">
    <property type="term" value="C:bacterial-type flagellum basal body"/>
    <property type="evidence" value="ECO:0007669"/>
    <property type="project" value="UniProtKB-SubCell"/>
</dbReference>
<evidence type="ECO:0000256" key="3">
    <source>
        <dbReference type="ARBA" id="ARBA00023143"/>
    </source>
</evidence>
<comment type="subcellular location">
    <subcellularLocation>
        <location evidence="1 4">Bacterial flagellum basal body</location>
    </subcellularLocation>
</comment>
<dbReference type="InterPro" id="IPR001624">
    <property type="entry name" value="FliE"/>
</dbReference>
<evidence type="ECO:0000256" key="2">
    <source>
        <dbReference type="ARBA" id="ARBA00009272"/>
    </source>
</evidence>
<proteinExistence type="inferred from homology"/>
<dbReference type="RefSeq" id="WP_160037373.1">
    <property type="nucleotide sequence ID" value="NZ_BORQ01000001.1"/>
</dbReference>
<evidence type="ECO:0000256" key="4">
    <source>
        <dbReference type="HAMAP-Rule" id="MF_00724"/>
    </source>
</evidence>
<keyword evidence="7" id="KW-1185">Reference proteome</keyword>
<dbReference type="NCBIfam" id="TIGR00205">
    <property type="entry name" value="fliE"/>
    <property type="match status" value="1"/>
</dbReference>
<dbReference type="GO" id="GO:0003774">
    <property type="term" value="F:cytoskeletal motor activity"/>
    <property type="evidence" value="ECO:0007669"/>
    <property type="project" value="InterPro"/>
</dbReference>
<dbReference type="Proteomes" id="UP000679779">
    <property type="component" value="Unassembled WGS sequence"/>
</dbReference>
<keyword evidence="6" id="KW-0966">Cell projection</keyword>
<reference evidence="6" key="1">
    <citation type="submission" date="2021-03" db="EMBL/GenBank/DDBJ databases">
        <title>Antimicrobial resistance genes in bacteria isolated from Japanese honey, and their potential for conferring macrolide and lincosamide resistance in the American foulbrood pathogen Paenibacillus larvae.</title>
        <authorList>
            <person name="Okamoto M."/>
            <person name="Kumagai M."/>
            <person name="Kanamori H."/>
            <person name="Takamatsu D."/>
        </authorList>
    </citation>
    <scope>NUCLEOTIDE SEQUENCE</scope>
    <source>
        <strain evidence="6">J2TS6</strain>
    </source>
</reference>
<keyword evidence="6" id="KW-0282">Flagellum</keyword>
<keyword evidence="3 4" id="KW-0975">Bacterial flagellum</keyword>
<dbReference type="GO" id="GO:0071973">
    <property type="term" value="P:bacterial-type flagellum-dependent cell motility"/>
    <property type="evidence" value="ECO:0007669"/>
    <property type="project" value="InterPro"/>
</dbReference>
<dbReference type="PANTHER" id="PTHR34653:SF1">
    <property type="entry name" value="FLAGELLAR HOOK-BASAL BODY COMPLEX PROTEIN FLIE"/>
    <property type="match status" value="1"/>
</dbReference>
<evidence type="ECO:0000313" key="6">
    <source>
        <dbReference type="EMBL" id="GIO30006.1"/>
    </source>
</evidence>
<sequence length="103" mass="11535">MIQNTMFNALNVQPLKLQESSSSSKDTPAESLSKFGTYLEDALSQIADQEKTSKEMSTKFMLGQVDVDQVMISSEKALLSLQLASQVRNKVIEAYQEIMRTQI</sequence>
<dbReference type="EMBL" id="BORQ01000001">
    <property type="protein sequence ID" value="GIO30006.1"/>
    <property type="molecule type" value="Genomic_DNA"/>
</dbReference>
<dbReference type="Pfam" id="PF02049">
    <property type="entry name" value="FliE"/>
    <property type="match status" value="1"/>
</dbReference>
<dbReference type="PRINTS" id="PR01006">
    <property type="entry name" value="FLGHOOKFLIE"/>
</dbReference>
<protein>
    <recommendedName>
        <fullName evidence="4 5">Flagellar hook-basal body complex protein FliE</fullName>
    </recommendedName>
</protein>
<organism evidence="6 7">
    <name type="scientific">Paenibacillus albilobatus</name>
    <dbReference type="NCBI Taxonomy" id="2716884"/>
    <lineage>
        <taxon>Bacteria</taxon>
        <taxon>Bacillati</taxon>
        <taxon>Bacillota</taxon>
        <taxon>Bacilli</taxon>
        <taxon>Bacillales</taxon>
        <taxon>Paenibacillaceae</taxon>
        <taxon>Paenibacillus</taxon>
    </lineage>
</organism>
<evidence type="ECO:0000313" key="7">
    <source>
        <dbReference type="Proteomes" id="UP000679779"/>
    </source>
</evidence>